<dbReference type="InterPro" id="IPR017441">
    <property type="entry name" value="Protein_kinase_ATP_BS"/>
</dbReference>
<evidence type="ECO:0000256" key="15">
    <source>
        <dbReference type="ARBA" id="ARBA00022842"/>
    </source>
</evidence>
<evidence type="ECO:0000256" key="6">
    <source>
        <dbReference type="ARBA" id="ARBA00012513"/>
    </source>
</evidence>
<feature type="region of interest" description="Disordered" evidence="22">
    <location>
        <begin position="302"/>
        <end position="323"/>
    </location>
</feature>
<dbReference type="GO" id="GO:0005856">
    <property type="term" value="C:cytoskeleton"/>
    <property type="evidence" value="ECO:0007669"/>
    <property type="project" value="UniProtKB-SubCell"/>
</dbReference>
<dbReference type="GO" id="GO:0004674">
    <property type="term" value="F:protein serine/threonine kinase activity"/>
    <property type="evidence" value="ECO:0007669"/>
    <property type="project" value="UniProtKB-KW"/>
</dbReference>
<feature type="region of interest" description="Disordered" evidence="22">
    <location>
        <begin position="425"/>
        <end position="447"/>
    </location>
</feature>
<dbReference type="PROSITE" id="PS00107">
    <property type="entry name" value="PROTEIN_KINASE_ATP"/>
    <property type="match status" value="1"/>
</dbReference>
<dbReference type="PROSITE" id="PS00108">
    <property type="entry name" value="PROTEIN_KINASE_ST"/>
    <property type="match status" value="1"/>
</dbReference>
<accession>A0A336M797</accession>
<keyword evidence="16" id="KW-0206">Cytoskeleton</keyword>
<dbReference type="SUPFAM" id="SSF56112">
    <property type="entry name" value="Protein kinase-like (PK-like)"/>
    <property type="match status" value="1"/>
</dbReference>
<dbReference type="InterPro" id="IPR000719">
    <property type="entry name" value="Prot_kinase_dom"/>
</dbReference>
<keyword evidence="8" id="KW-0723">Serine/threonine-protein kinase</keyword>
<comment type="catalytic activity">
    <reaction evidence="20">
        <text>L-seryl-[protein] + ATP = O-phospho-L-seryl-[protein] + ADP + H(+)</text>
        <dbReference type="Rhea" id="RHEA:17989"/>
        <dbReference type="Rhea" id="RHEA-COMP:9863"/>
        <dbReference type="Rhea" id="RHEA-COMP:11604"/>
        <dbReference type="ChEBI" id="CHEBI:15378"/>
        <dbReference type="ChEBI" id="CHEBI:29999"/>
        <dbReference type="ChEBI" id="CHEBI:30616"/>
        <dbReference type="ChEBI" id="CHEBI:83421"/>
        <dbReference type="ChEBI" id="CHEBI:456216"/>
        <dbReference type="EC" id="2.7.11.1"/>
    </reaction>
</comment>
<evidence type="ECO:0000256" key="18">
    <source>
        <dbReference type="ARBA" id="ARBA00023273"/>
    </source>
</evidence>
<dbReference type="CDD" id="cd07830">
    <property type="entry name" value="STKc_MAK_like"/>
    <property type="match status" value="1"/>
</dbReference>
<dbReference type="FunFam" id="1.10.510.10:FF:000104">
    <property type="entry name" value="serine/threonine-protein kinase MAK isoform X1"/>
    <property type="match status" value="1"/>
</dbReference>
<dbReference type="GO" id="GO:0005634">
    <property type="term" value="C:nucleus"/>
    <property type="evidence" value="ECO:0007669"/>
    <property type="project" value="UniProtKB-SubCell"/>
</dbReference>
<evidence type="ECO:0000256" key="2">
    <source>
        <dbReference type="ARBA" id="ARBA00004123"/>
    </source>
</evidence>
<dbReference type="EMBL" id="UFQT01000652">
    <property type="protein sequence ID" value="SSX26146.1"/>
    <property type="molecule type" value="Genomic_DNA"/>
</dbReference>
<dbReference type="GO" id="GO:0005524">
    <property type="term" value="F:ATP binding"/>
    <property type="evidence" value="ECO:0007669"/>
    <property type="project" value="UniProtKB-UniRule"/>
</dbReference>
<keyword evidence="14 21" id="KW-0067">ATP-binding</keyword>
<evidence type="ECO:0000256" key="5">
    <source>
        <dbReference type="ARBA" id="ARBA00006485"/>
    </source>
</evidence>
<evidence type="ECO:0000259" key="23">
    <source>
        <dbReference type="PROSITE" id="PS50011"/>
    </source>
</evidence>
<comment type="similarity">
    <text evidence="5">Belongs to the protein kinase superfamily. CMGC Ser/Thr protein kinase family. CDC2/CDKX subfamily.</text>
</comment>
<gene>
    <name evidence="24" type="primary">CSON013145</name>
</gene>
<dbReference type="Gene3D" id="3.30.200.20">
    <property type="entry name" value="Phosphorylase Kinase, domain 1"/>
    <property type="match status" value="1"/>
</dbReference>
<evidence type="ECO:0000256" key="14">
    <source>
        <dbReference type="ARBA" id="ARBA00022840"/>
    </source>
</evidence>
<keyword evidence="13" id="KW-0418">Kinase</keyword>
<dbReference type="VEuPathDB" id="VectorBase:CSON013145"/>
<sequence length="743" mass="83908">MNRYITLNQLGDGTYGTVVLGQRKDTGEKVAIKRMKRKYYSWEEAMSLREVKSLKKLSHANVVKLKEVIRENDVLYFVFEYMQENLYQMIKDRETHFPETTVKSILFQVMSGLAFMHRHGFFHRDLKPENILCSGADVIKIADFGLAREIRSRPPYTDYVSTRWYRAPEVLLHSTRYSSAIDLWAVGCIMAELYTFRPLFPGSSEVDQLFKICSVLGTPDKNDWPEGYRLASVIQFQFPECPKVPLETLITRASDEGQQMMKDMLLWDPDRRPTAQQSLKYPFFQHVSKGRTSAMPMIGLTNGRSSSMHHNTENGPLNNTPQMLSQLPQKIYGTSLNDLNSIISSSSRQPPIPAPPAPLPDPSTEQNFNNFNQKRTKRNEDTLYNGLSMFDTIQSMTENSSTDQSDTDQQKLNELKSSVNDILGESVQSSGNKYRNGQSSNSKNREKISDVFLTRHLDNSNYNRTKDYTIDSLNDSIKSMKLSNTNDSANVNSNLGTFSNGGSFFLHGGGNKQKQYQDNLSEKSNGDSGFNESKVYNVFSRQNPAPLKKINPNDSLSKVSALAARAKKTPLDKWNGGGKDSFEDDELATILGSKVRVSKPANEFSLEDLFGTVSASFHSNSLTNQNNLTSNSGKDKHNPAKYPNTVPFAKAPLRSSIFGDFFDNSTDVKHSSATVAVRRNSKNNSNLFSFFSQNDKKDNGIFMDGKNRNNNNNDPKSQLKLFQWEENPMYAVVDKGILNFEVI</sequence>
<feature type="compositionally biased region" description="Pro residues" evidence="22">
    <location>
        <begin position="350"/>
        <end position="361"/>
    </location>
</feature>
<proteinExistence type="inferred from homology"/>
<comment type="cofactor">
    <cofactor evidence="1">
        <name>Mg(2+)</name>
        <dbReference type="ChEBI" id="CHEBI:18420"/>
    </cofactor>
</comment>
<evidence type="ECO:0000256" key="16">
    <source>
        <dbReference type="ARBA" id="ARBA00023212"/>
    </source>
</evidence>
<keyword evidence="10" id="KW-0808">Transferase</keyword>
<dbReference type="AlphaFoldDB" id="A0A336M797"/>
<feature type="compositionally biased region" description="Polar residues" evidence="22">
    <location>
        <begin position="425"/>
        <end position="442"/>
    </location>
</feature>
<feature type="binding site" evidence="21">
    <location>
        <position position="33"/>
    </location>
    <ligand>
        <name>ATP</name>
        <dbReference type="ChEBI" id="CHEBI:30616"/>
    </ligand>
</feature>
<feature type="domain" description="Protein kinase" evidence="23">
    <location>
        <begin position="4"/>
        <end position="284"/>
    </location>
</feature>
<evidence type="ECO:0000256" key="7">
    <source>
        <dbReference type="ARBA" id="ARBA00022490"/>
    </source>
</evidence>
<evidence type="ECO:0000256" key="10">
    <source>
        <dbReference type="ARBA" id="ARBA00022679"/>
    </source>
</evidence>
<evidence type="ECO:0000256" key="8">
    <source>
        <dbReference type="ARBA" id="ARBA00022527"/>
    </source>
</evidence>
<evidence type="ECO:0000256" key="11">
    <source>
        <dbReference type="ARBA" id="ARBA00022723"/>
    </source>
</evidence>
<dbReference type="PANTHER" id="PTHR24055">
    <property type="entry name" value="MITOGEN-ACTIVATED PROTEIN KINASE"/>
    <property type="match status" value="1"/>
</dbReference>
<evidence type="ECO:0000256" key="1">
    <source>
        <dbReference type="ARBA" id="ARBA00001946"/>
    </source>
</evidence>
<keyword evidence="7" id="KW-0963">Cytoplasm</keyword>
<evidence type="ECO:0000313" key="24">
    <source>
        <dbReference type="EMBL" id="SSX26146.1"/>
    </source>
</evidence>
<dbReference type="Gene3D" id="1.10.510.10">
    <property type="entry name" value="Transferase(Phosphotransferase) domain 1"/>
    <property type="match status" value="1"/>
</dbReference>
<evidence type="ECO:0000256" key="17">
    <source>
        <dbReference type="ARBA" id="ARBA00023242"/>
    </source>
</evidence>
<evidence type="ECO:0000256" key="9">
    <source>
        <dbReference type="ARBA" id="ARBA00022553"/>
    </source>
</evidence>
<feature type="compositionally biased region" description="Polar residues" evidence="22">
    <location>
        <begin position="364"/>
        <end position="373"/>
    </location>
</feature>
<dbReference type="GO" id="GO:0046872">
    <property type="term" value="F:metal ion binding"/>
    <property type="evidence" value="ECO:0007669"/>
    <property type="project" value="UniProtKB-KW"/>
</dbReference>
<evidence type="ECO:0000256" key="3">
    <source>
        <dbReference type="ARBA" id="ARBA00004138"/>
    </source>
</evidence>
<dbReference type="PROSITE" id="PS50011">
    <property type="entry name" value="PROTEIN_KINASE_DOM"/>
    <property type="match status" value="1"/>
</dbReference>
<dbReference type="Pfam" id="PF00069">
    <property type="entry name" value="Pkinase"/>
    <property type="match status" value="1"/>
</dbReference>
<keyword evidence="18" id="KW-0966">Cell projection</keyword>
<dbReference type="GO" id="GO:0005929">
    <property type="term" value="C:cilium"/>
    <property type="evidence" value="ECO:0007669"/>
    <property type="project" value="UniProtKB-SubCell"/>
</dbReference>
<dbReference type="InterPro" id="IPR050117">
    <property type="entry name" value="MAPK"/>
</dbReference>
<feature type="region of interest" description="Disordered" evidence="22">
    <location>
        <begin position="341"/>
        <end position="381"/>
    </location>
</feature>
<dbReference type="SMART" id="SM00220">
    <property type="entry name" value="S_TKc"/>
    <property type="match status" value="1"/>
</dbReference>
<keyword evidence="12 21" id="KW-0547">Nucleotide-binding</keyword>
<evidence type="ECO:0000256" key="22">
    <source>
        <dbReference type="SAM" id="MobiDB-lite"/>
    </source>
</evidence>
<keyword evidence="11" id="KW-0479">Metal-binding</keyword>
<keyword evidence="9" id="KW-0597">Phosphoprotein</keyword>
<evidence type="ECO:0000256" key="13">
    <source>
        <dbReference type="ARBA" id="ARBA00022777"/>
    </source>
</evidence>
<evidence type="ECO:0000256" key="21">
    <source>
        <dbReference type="PROSITE-ProRule" id="PRU10141"/>
    </source>
</evidence>
<keyword evidence="15" id="KW-0460">Magnesium</keyword>
<comment type="catalytic activity">
    <reaction evidence="19">
        <text>L-threonyl-[protein] + ATP = O-phospho-L-threonyl-[protein] + ADP + H(+)</text>
        <dbReference type="Rhea" id="RHEA:46608"/>
        <dbReference type="Rhea" id="RHEA-COMP:11060"/>
        <dbReference type="Rhea" id="RHEA-COMP:11605"/>
        <dbReference type="ChEBI" id="CHEBI:15378"/>
        <dbReference type="ChEBI" id="CHEBI:30013"/>
        <dbReference type="ChEBI" id="CHEBI:30616"/>
        <dbReference type="ChEBI" id="CHEBI:61977"/>
        <dbReference type="ChEBI" id="CHEBI:456216"/>
        <dbReference type="EC" id="2.7.11.1"/>
    </reaction>
</comment>
<reference evidence="24" key="1">
    <citation type="submission" date="2018-07" db="EMBL/GenBank/DDBJ databases">
        <authorList>
            <person name="Quirk P.G."/>
            <person name="Krulwich T.A."/>
        </authorList>
    </citation>
    <scope>NUCLEOTIDE SEQUENCE</scope>
</reference>
<comment type="subcellular location">
    <subcellularLocation>
        <location evidence="3">Cell projection</location>
        <location evidence="3">Cilium</location>
    </subcellularLocation>
    <subcellularLocation>
        <location evidence="4">Cytoplasm</location>
        <location evidence="4">Cytoskeleton</location>
    </subcellularLocation>
    <subcellularLocation>
        <location evidence="2">Nucleus</location>
    </subcellularLocation>
</comment>
<evidence type="ECO:0000256" key="4">
    <source>
        <dbReference type="ARBA" id="ARBA00004245"/>
    </source>
</evidence>
<evidence type="ECO:0000256" key="12">
    <source>
        <dbReference type="ARBA" id="ARBA00022741"/>
    </source>
</evidence>
<keyword evidence="17" id="KW-0539">Nucleus</keyword>
<name>A0A336M797_CULSO</name>
<dbReference type="FunFam" id="3.30.200.20:FF:000071">
    <property type="entry name" value="serine/threonine-protein kinase MAK isoform X1"/>
    <property type="match status" value="1"/>
</dbReference>
<organism evidence="24">
    <name type="scientific">Culicoides sonorensis</name>
    <name type="common">Biting midge</name>
    <dbReference type="NCBI Taxonomy" id="179676"/>
    <lineage>
        <taxon>Eukaryota</taxon>
        <taxon>Metazoa</taxon>
        <taxon>Ecdysozoa</taxon>
        <taxon>Arthropoda</taxon>
        <taxon>Hexapoda</taxon>
        <taxon>Insecta</taxon>
        <taxon>Pterygota</taxon>
        <taxon>Neoptera</taxon>
        <taxon>Endopterygota</taxon>
        <taxon>Diptera</taxon>
        <taxon>Nematocera</taxon>
        <taxon>Chironomoidea</taxon>
        <taxon>Ceratopogonidae</taxon>
        <taxon>Ceratopogoninae</taxon>
        <taxon>Culicoides</taxon>
        <taxon>Monoculicoides</taxon>
    </lineage>
</organism>
<dbReference type="InterPro" id="IPR008271">
    <property type="entry name" value="Ser/Thr_kinase_AS"/>
</dbReference>
<protein>
    <recommendedName>
        <fullName evidence="6">non-specific serine/threonine protein kinase</fullName>
        <ecNumber evidence="6">2.7.11.1</ecNumber>
    </recommendedName>
</protein>
<dbReference type="EC" id="2.7.11.1" evidence="6"/>
<dbReference type="InterPro" id="IPR011009">
    <property type="entry name" value="Kinase-like_dom_sf"/>
</dbReference>
<evidence type="ECO:0000256" key="20">
    <source>
        <dbReference type="ARBA" id="ARBA00048679"/>
    </source>
</evidence>
<evidence type="ECO:0000256" key="19">
    <source>
        <dbReference type="ARBA" id="ARBA00047899"/>
    </source>
</evidence>